<reference evidence="1 2" key="1">
    <citation type="submission" date="2014-03" db="EMBL/GenBank/DDBJ databases">
        <title>Bradyrhizobium valentinum sp. nov., isolated from effective nodules of Lupinus mariae-josephae, a lupine endemic of basic-lime soils in Eastern Spain.</title>
        <authorList>
            <person name="Duran D."/>
            <person name="Rey L."/>
            <person name="Navarro A."/>
            <person name="Busquets A."/>
            <person name="Imperial J."/>
            <person name="Ruiz-Argueso T."/>
        </authorList>
    </citation>
    <scope>NUCLEOTIDE SEQUENCE [LARGE SCALE GENOMIC DNA]</scope>
    <source>
        <strain evidence="1 2">CCBAU 23086</strain>
    </source>
</reference>
<evidence type="ECO:0000313" key="2">
    <source>
        <dbReference type="Proteomes" id="UP000051660"/>
    </source>
</evidence>
<name>A0A0R3MJC1_9BRAD</name>
<evidence type="ECO:0000313" key="1">
    <source>
        <dbReference type="EMBL" id="KRR17581.1"/>
    </source>
</evidence>
<dbReference type="AlphaFoldDB" id="A0A0R3MJC1"/>
<comment type="caution">
    <text evidence="1">The sequence shown here is derived from an EMBL/GenBank/DDBJ whole genome shotgun (WGS) entry which is preliminary data.</text>
</comment>
<dbReference type="Proteomes" id="UP000051660">
    <property type="component" value="Unassembled WGS sequence"/>
</dbReference>
<protein>
    <submittedName>
        <fullName evidence="1">Uncharacterized protein</fullName>
    </submittedName>
</protein>
<gene>
    <name evidence="1" type="ORF">CQ14_25935</name>
</gene>
<organism evidence="1 2">
    <name type="scientific">Bradyrhizobium lablabi</name>
    <dbReference type="NCBI Taxonomy" id="722472"/>
    <lineage>
        <taxon>Bacteria</taxon>
        <taxon>Pseudomonadati</taxon>
        <taxon>Pseudomonadota</taxon>
        <taxon>Alphaproteobacteria</taxon>
        <taxon>Hyphomicrobiales</taxon>
        <taxon>Nitrobacteraceae</taxon>
        <taxon>Bradyrhizobium</taxon>
    </lineage>
</organism>
<proteinExistence type="predicted"/>
<sequence length="75" mass="8180">MFKMAQIYPAFSLVITAVSKICSALPRLIAAINLRNEFGFGRIKLLLGKRLLSGACVALLTHLGRIIFVHGTPAR</sequence>
<dbReference type="EMBL" id="LLYB01000118">
    <property type="protein sequence ID" value="KRR17581.1"/>
    <property type="molecule type" value="Genomic_DNA"/>
</dbReference>
<accession>A0A0R3MJC1</accession>